<organism evidence="2 3">
    <name type="scientific">Lophiostoma macrostomum CBS 122681</name>
    <dbReference type="NCBI Taxonomy" id="1314788"/>
    <lineage>
        <taxon>Eukaryota</taxon>
        <taxon>Fungi</taxon>
        <taxon>Dikarya</taxon>
        <taxon>Ascomycota</taxon>
        <taxon>Pezizomycotina</taxon>
        <taxon>Dothideomycetes</taxon>
        <taxon>Pleosporomycetidae</taxon>
        <taxon>Pleosporales</taxon>
        <taxon>Lophiostomataceae</taxon>
        <taxon>Lophiostoma</taxon>
    </lineage>
</organism>
<proteinExistence type="predicted"/>
<evidence type="ECO:0000313" key="3">
    <source>
        <dbReference type="Proteomes" id="UP000799324"/>
    </source>
</evidence>
<dbReference type="Proteomes" id="UP000799324">
    <property type="component" value="Unassembled WGS sequence"/>
</dbReference>
<dbReference type="EMBL" id="MU004411">
    <property type="protein sequence ID" value="KAF2652024.1"/>
    <property type="molecule type" value="Genomic_DNA"/>
</dbReference>
<dbReference type="Pfam" id="PF13376">
    <property type="entry name" value="OmdA"/>
    <property type="match status" value="1"/>
</dbReference>
<evidence type="ECO:0000313" key="2">
    <source>
        <dbReference type="EMBL" id="KAF2652024.1"/>
    </source>
</evidence>
<name>A0A6A6T0F6_9PLEO</name>
<reference evidence="2" key="1">
    <citation type="journal article" date="2020" name="Stud. Mycol.">
        <title>101 Dothideomycetes genomes: a test case for predicting lifestyles and emergence of pathogens.</title>
        <authorList>
            <person name="Haridas S."/>
            <person name="Albert R."/>
            <person name="Binder M."/>
            <person name="Bloem J."/>
            <person name="Labutti K."/>
            <person name="Salamov A."/>
            <person name="Andreopoulos B."/>
            <person name="Baker S."/>
            <person name="Barry K."/>
            <person name="Bills G."/>
            <person name="Bluhm B."/>
            <person name="Cannon C."/>
            <person name="Castanera R."/>
            <person name="Culley D."/>
            <person name="Daum C."/>
            <person name="Ezra D."/>
            <person name="Gonzalez J."/>
            <person name="Henrissat B."/>
            <person name="Kuo A."/>
            <person name="Liang C."/>
            <person name="Lipzen A."/>
            <person name="Lutzoni F."/>
            <person name="Magnuson J."/>
            <person name="Mondo S."/>
            <person name="Nolan M."/>
            <person name="Ohm R."/>
            <person name="Pangilinan J."/>
            <person name="Park H.-J."/>
            <person name="Ramirez L."/>
            <person name="Alfaro M."/>
            <person name="Sun H."/>
            <person name="Tritt A."/>
            <person name="Yoshinaga Y."/>
            <person name="Zwiers L.-H."/>
            <person name="Turgeon B."/>
            <person name="Goodwin S."/>
            <person name="Spatafora J."/>
            <person name="Crous P."/>
            <person name="Grigoriev I."/>
        </authorList>
    </citation>
    <scope>NUCLEOTIDE SEQUENCE</scope>
    <source>
        <strain evidence="2">CBS 122681</strain>
    </source>
</reference>
<evidence type="ECO:0000256" key="1">
    <source>
        <dbReference type="SAM" id="MobiDB-lite"/>
    </source>
</evidence>
<evidence type="ECO:0008006" key="4">
    <source>
        <dbReference type="Google" id="ProtNLM"/>
    </source>
</evidence>
<gene>
    <name evidence="2" type="ORF">K491DRAFT_719286</name>
</gene>
<accession>A0A6A6T0F6</accession>
<dbReference type="AlphaFoldDB" id="A0A6A6T0F6"/>
<feature type="region of interest" description="Disordered" evidence="1">
    <location>
        <begin position="223"/>
        <end position="247"/>
    </location>
</feature>
<protein>
    <recommendedName>
        <fullName evidence="4">Bacteriocin-protection protein, YdeI/OmpD-associated family</fullName>
    </recommendedName>
</protein>
<dbReference type="OrthoDB" id="10263401at2759"/>
<feature type="compositionally biased region" description="Basic and acidic residues" evidence="1">
    <location>
        <begin position="235"/>
        <end position="247"/>
    </location>
</feature>
<sequence length="247" mass="27456">MPPKALLPTDLPIVPFASMADFEAYLEREHVKAPGVYLKLAKKGSGIPSVASTEAVEVALCFGWIDGRAQTIDDTWWLSRYTPRRQKSIWSQKNVNTIARLTEQGRMRPAGISAVDAAKRDGRWDRAYAGPATITIPDDMDASLTSQPTARAFFDGLNKSDRYAVLWRVETASPKVRAQRIESLVAMLAVGKLPGYSGSKKAEKTTRTKPTIAPRTKLLREIATASTPKMAFQDQRPRREGLRRRAE</sequence>
<keyword evidence="3" id="KW-1185">Reference proteome</keyword>